<sequence length="54" mass="5944">RLVEGERRKKGIAAIPKRDVKISFLLERSTRTISSGVDFTGKPTALVGHMALHV</sequence>
<dbReference type="AlphaFoldDB" id="X0V8B4"/>
<reference evidence="1" key="1">
    <citation type="journal article" date="2014" name="Front. Microbiol.">
        <title>High frequency of phylogenetically diverse reductive dehalogenase-homologous genes in deep subseafloor sedimentary metagenomes.</title>
        <authorList>
            <person name="Kawai M."/>
            <person name="Futagami T."/>
            <person name="Toyoda A."/>
            <person name="Takaki Y."/>
            <person name="Nishi S."/>
            <person name="Hori S."/>
            <person name="Arai W."/>
            <person name="Tsubouchi T."/>
            <person name="Morono Y."/>
            <person name="Uchiyama I."/>
            <person name="Ito T."/>
            <person name="Fujiyama A."/>
            <person name="Inagaki F."/>
            <person name="Takami H."/>
        </authorList>
    </citation>
    <scope>NUCLEOTIDE SEQUENCE</scope>
    <source>
        <strain evidence="1">Expedition CK06-06</strain>
    </source>
</reference>
<proteinExistence type="predicted"/>
<comment type="caution">
    <text evidence="1">The sequence shown here is derived from an EMBL/GenBank/DDBJ whole genome shotgun (WGS) entry which is preliminary data.</text>
</comment>
<accession>X0V8B4</accession>
<evidence type="ECO:0000313" key="1">
    <source>
        <dbReference type="EMBL" id="GAG14394.1"/>
    </source>
</evidence>
<gene>
    <name evidence="1" type="ORF">S01H1_55761</name>
</gene>
<protein>
    <submittedName>
        <fullName evidence="1">Uncharacterized protein</fullName>
    </submittedName>
</protein>
<feature type="non-terminal residue" evidence="1">
    <location>
        <position position="1"/>
    </location>
</feature>
<dbReference type="EMBL" id="BARS01036262">
    <property type="protein sequence ID" value="GAG14394.1"/>
    <property type="molecule type" value="Genomic_DNA"/>
</dbReference>
<organism evidence="1">
    <name type="scientific">marine sediment metagenome</name>
    <dbReference type="NCBI Taxonomy" id="412755"/>
    <lineage>
        <taxon>unclassified sequences</taxon>
        <taxon>metagenomes</taxon>
        <taxon>ecological metagenomes</taxon>
    </lineage>
</organism>
<name>X0V8B4_9ZZZZ</name>